<dbReference type="PANTHER" id="PTHR30175">
    <property type="entry name" value="PHOSPHOTRANSFERASE SYSTEM TRANSPORT PROTEIN"/>
    <property type="match status" value="1"/>
</dbReference>
<dbReference type="SUPFAM" id="SSF55604">
    <property type="entry name" value="Glucose permease domain IIB"/>
    <property type="match status" value="1"/>
</dbReference>
<dbReference type="InterPro" id="IPR001996">
    <property type="entry name" value="PTS_IIB_1"/>
</dbReference>
<dbReference type="InterPro" id="IPR003352">
    <property type="entry name" value="PTS_EIIC"/>
</dbReference>
<feature type="transmembrane region" description="Helical" evidence="12">
    <location>
        <begin position="393"/>
        <end position="413"/>
    </location>
</feature>
<dbReference type="GO" id="GO:0005886">
    <property type="term" value="C:plasma membrane"/>
    <property type="evidence" value="ECO:0007669"/>
    <property type="project" value="UniProtKB-SubCell"/>
</dbReference>
<evidence type="ECO:0000256" key="7">
    <source>
        <dbReference type="ARBA" id="ARBA00022692"/>
    </source>
</evidence>
<evidence type="ECO:0000256" key="11">
    <source>
        <dbReference type="PROSITE-ProRule" id="PRU00421"/>
    </source>
</evidence>
<evidence type="ECO:0000256" key="10">
    <source>
        <dbReference type="ARBA" id="ARBA00023136"/>
    </source>
</evidence>
<dbReference type="GO" id="GO:0008982">
    <property type="term" value="F:protein-N(PI)-phosphohistidine-sugar phosphotransferase activity"/>
    <property type="evidence" value="ECO:0007669"/>
    <property type="project" value="InterPro"/>
</dbReference>
<dbReference type="InterPro" id="IPR036878">
    <property type="entry name" value="Glu_permease_IIB"/>
</dbReference>
<dbReference type="CDD" id="cd00212">
    <property type="entry name" value="PTS_IIB_glc"/>
    <property type="match status" value="1"/>
</dbReference>
<dbReference type="PANTHER" id="PTHR30175:SF1">
    <property type="entry name" value="PTS SYSTEM ARBUTIN-, CELLOBIOSE-, AND SALICIN-SPECIFIC EIIBC COMPONENT-RELATED"/>
    <property type="match status" value="1"/>
</dbReference>
<feature type="transmembrane region" description="Helical" evidence="12">
    <location>
        <begin position="419"/>
        <end position="443"/>
    </location>
</feature>
<evidence type="ECO:0000256" key="8">
    <source>
        <dbReference type="ARBA" id="ARBA00022777"/>
    </source>
</evidence>
<feature type="domain" description="PTS EIIB type-1" evidence="13">
    <location>
        <begin position="24"/>
        <end position="106"/>
    </location>
</feature>
<dbReference type="Gene3D" id="3.30.1360.60">
    <property type="entry name" value="Glucose permease domain IIB"/>
    <property type="match status" value="1"/>
</dbReference>
<dbReference type="PROSITE" id="PS51098">
    <property type="entry name" value="PTS_EIIB_TYPE_1"/>
    <property type="match status" value="1"/>
</dbReference>
<evidence type="ECO:0000259" key="13">
    <source>
        <dbReference type="PROSITE" id="PS51098"/>
    </source>
</evidence>
<evidence type="ECO:0000256" key="5">
    <source>
        <dbReference type="ARBA" id="ARBA00022679"/>
    </source>
</evidence>
<dbReference type="FunFam" id="3.30.1360.60:FF:000001">
    <property type="entry name" value="PTS system glucose-specific IIBC component PtsG"/>
    <property type="match status" value="1"/>
</dbReference>
<dbReference type="InterPro" id="IPR013013">
    <property type="entry name" value="PTS_EIIC_1"/>
</dbReference>
<keyword evidence="4" id="KW-0762">Sugar transport</keyword>
<keyword evidence="7 12" id="KW-0812">Transmembrane</keyword>
<feature type="transmembrane region" description="Helical" evidence="12">
    <location>
        <begin position="125"/>
        <end position="150"/>
    </location>
</feature>
<evidence type="ECO:0000256" key="6">
    <source>
        <dbReference type="ARBA" id="ARBA00022683"/>
    </source>
</evidence>
<feature type="transmembrane region" description="Helical" evidence="12">
    <location>
        <begin position="162"/>
        <end position="182"/>
    </location>
</feature>
<evidence type="ECO:0000259" key="14">
    <source>
        <dbReference type="PROSITE" id="PS51103"/>
    </source>
</evidence>
<dbReference type="GO" id="GO:0016301">
    <property type="term" value="F:kinase activity"/>
    <property type="evidence" value="ECO:0007669"/>
    <property type="project" value="UniProtKB-KW"/>
</dbReference>
<dbReference type="Pfam" id="PF00367">
    <property type="entry name" value="PTS_EIIB"/>
    <property type="match status" value="1"/>
</dbReference>
<evidence type="ECO:0000313" key="15">
    <source>
        <dbReference type="EMBL" id="EEA90587.1"/>
    </source>
</evidence>
<dbReference type="STRING" id="445975.COLSTE_01161"/>
<dbReference type="PROSITE" id="PS01035">
    <property type="entry name" value="PTS_EIIB_TYPE_1_CYS"/>
    <property type="match status" value="1"/>
</dbReference>
<feature type="transmembrane region" description="Helical" evidence="12">
    <location>
        <begin position="464"/>
        <end position="486"/>
    </location>
</feature>
<keyword evidence="6" id="KW-0598">Phosphotransferase system</keyword>
<feature type="transmembrane region" description="Helical" evidence="12">
    <location>
        <begin position="278"/>
        <end position="296"/>
    </location>
</feature>
<keyword evidence="8" id="KW-0418">Kinase</keyword>
<evidence type="ECO:0000256" key="9">
    <source>
        <dbReference type="ARBA" id="ARBA00022989"/>
    </source>
</evidence>
<comment type="subcellular location">
    <subcellularLocation>
        <location evidence="1">Cell membrane</location>
        <topology evidence="1">Multi-pass membrane protein</topology>
    </subcellularLocation>
</comment>
<accession>B6GAR1</accession>
<comment type="caution">
    <text evidence="15">The sequence shown here is derived from an EMBL/GenBank/DDBJ whole genome shotgun (WGS) entry which is preliminary data.</text>
</comment>
<dbReference type="Proteomes" id="UP000003560">
    <property type="component" value="Unassembled WGS sequence"/>
</dbReference>
<dbReference type="PROSITE" id="PS51103">
    <property type="entry name" value="PTS_EIIC_TYPE_1"/>
    <property type="match status" value="1"/>
</dbReference>
<keyword evidence="10 12" id="KW-0472">Membrane</keyword>
<evidence type="ECO:0000256" key="3">
    <source>
        <dbReference type="ARBA" id="ARBA00022475"/>
    </source>
</evidence>
<protein>
    <submittedName>
        <fullName evidence="15">Phosphotransferase system, EIIB</fullName>
    </submittedName>
</protein>
<evidence type="ECO:0000256" key="4">
    <source>
        <dbReference type="ARBA" id="ARBA00022597"/>
    </source>
</evidence>
<dbReference type="HOGENOM" id="CLU_012312_2_0_11"/>
<sequence>MVSIDIQAIILSKRKDRDMAGKYDDLARAILENVGGKENVNSVAHCITRVRFKLKDEGKANTEAIEKLEGVIKVMQANGQYQVVVGNKVEDVYDAVVAVGGLAAGGSVDEDDDAPKGIAAKAIDLISGIFAPMLGTFAAAGIMKGILAAITQFWPAFANDGAYTILYTVADGMFYFLPVILAYTASKKFKMNEFTGMAIGLALVYPTMVALTGGEVVGSVDLGFAGTFSWYATFLGIPIIMPASGYTSSVIPIILMIWFGSVIEHWCKKWMPASVKMFFTPLLTMTVAIVLGYLVIGPIATLITNLLSLIFSTLFGLPVIGSVLGCTVVAAFWMCLVIFGFHWSLVPIALVNLTTLGYDYILGSVIAHSFSLGAVLFAMYLKNKDENFRGICLPAIISAFFFGVTEPAIYGVALPNKKAFVVASIGSAVGGLIIGLTGAMVYMSGGLGVFNWLSFLPTDPASTVGVMHMVWAIVASLVGAVVGFVIEYATYKPETAK</sequence>
<dbReference type="EMBL" id="ABXJ01000068">
    <property type="protein sequence ID" value="EEA90587.1"/>
    <property type="molecule type" value="Genomic_DNA"/>
</dbReference>
<dbReference type="eggNOG" id="COG1264">
    <property type="taxonomic scope" value="Bacteria"/>
</dbReference>
<name>B6GAR1_9ACTN</name>
<dbReference type="InterPro" id="IPR018113">
    <property type="entry name" value="PTrfase_EIIB_Cys"/>
</dbReference>
<keyword evidence="2" id="KW-0813">Transport</keyword>
<feature type="transmembrane region" description="Helical" evidence="12">
    <location>
        <begin position="194"/>
        <end position="214"/>
    </location>
</feature>
<dbReference type="GO" id="GO:0090589">
    <property type="term" value="F:protein-phosphocysteine-trehalose phosphotransferase system transporter activity"/>
    <property type="evidence" value="ECO:0007669"/>
    <property type="project" value="TreeGrafter"/>
</dbReference>
<feature type="domain" description="PTS EIIC type-1" evidence="14">
    <location>
        <begin position="124"/>
        <end position="497"/>
    </location>
</feature>
<proteinExistence type="predicted"/>
<evidence type="ECO:0000256" key="1">
    <source>
        <dbReference type="ARBA" id="ARBA00004651"/>
    </source>
</evidence>
<feature type="transmembrane region" description="Helical" evidence="12">
    <location>
        <begin position="234"/>
        <end position="258"/>
    </location>
</feature>
<reference evidence="15 16" key="2">
    <citation type="submission" date="2008-10" db="EMBL/GenBank/DDBJ databases">
        <authorList>
            <person name="Fulton L."/>
            <person name="Clifton S."/>
            <person name="Fulton B."/>
            <person name="Xu J."/>
            <person name="Minx P."/>
            <person name="Pepin K.H."/>
            <person name="Johnson M."/>
            <person name="Thiruvilangam P."/>
            <person name="Bhonagiri V."/>
            <person name="Nash W.E."/>
            <person name="Mardis E.R."/>
            <person name="Wilson R.K."/>
        </authorList>
    </citation>
    <scope>NUCLEOTIDE SEQUENCE [LARGE SCALE GENOMIC DNA]</scope>
    <source>
        <strain evidence="15 16">DSM 13279</strain>
    </source>
</reference>
<reference evidence="15 16" key="1">
    <citation type="submission" date="2008-10" db="EMBL/GenBank/DDBJ databases">
        <title>Draft genome sequence of Collinsella stercoris (DSM 13279).</title>
        <authorList>
            <person name="Sudarsanam P."/>
            <person name="Ley R."/>
            <person name="Guruge J."/>
            <person name="Turnbaugh P.J."/>
            <person name="Mahowald M."/>
            <person name="Liep D."/>
            <person name="Gordon J."/>
        </authorList>
    </citation>
    <scope>NUCLEOTIDE SEQUENCE [LARGE SCALE GENOMIC DNA]</scope>
    <source>
        <strain evidence="15 16">DSM 13279</strain>
    </source>
</reference>
<gene>
    <name evidence="15" type="ORF">COLSTE_01161</name>
</gene>
<feature type="transmembrane region" description="Helical" evidence="12">
    <location>
        <begin position="360"/>
        <end position="381"/>
    </location>
</feature>
<dbReference type="eggNOG" id="COG1263">
    <property type="taxonomic scope" value="Bacteria"/>
</dbReference>
<dbReference type="Pfam" id="PF02378">
    <property type="entry name" value="PTS_EIIC"/>
    <property type="match status" value="1"/>
</dbReference>
<dbReference type="AlphaFoldDB" id="B6GAR1"/>
<dbReference type="GO" id="GO:0009401">
    <property type="term" value="P:phosphoenolpyruvate-dependent sugar phosphotransferase system"/>
    <property type="evidence" value="ECO:0007669"/>
    <property type="project" value="UniProtKB-KW"/>
</dbReference>
<keyword evidence="16" id="KW-1185">Reference proteome</keyword>
<evidence type="ECO:0000256" key="2">
    <source>
        <dbReference type="ARBA" id="ARBA00022448"/>
    </source>
</evidence>
<dbReference type="InterPro" id="IPR050558">
    <property type="entry name" value="PTS_Sugar-Specific_Components"/>
</dbReference>
<keyword evidence="5 15" id="KW-0808">Transferase</keyword>
<feature type="active site" description="Phosphocysteine intermediate; for EIIB activity" evidence="11">
    <location>
        <position position="46"/>
    </location>
</feature>
<keyword evidence="3" id="KW-1003">Cell membrane</keyword>
<evidence type="ECO:0000256" key="12">
    <source>
        <dbReference type="SAM" id="Phobius"/>
    </source>
</evidence>
<keyword evidence="9 12" id="KW-1133">Transmembrane helix</keyword>
<evidence type="ECO:0000313" key="16">
    <source>
        <dbReference type="Proteomes" id="UP000003560"/>
    </source>
</evidence>
<organism evidence="15 16">
    <name type="scientific">Collinsella stercoris DSM 13279</name>
    <dbReference type="NCBI Taxonomy" id="445975"/>
    <lineage>
        <taxon>Bacteria</taxon>
        <taxon>Bacillati</taxon>
        <taxon>Actinomycetota</taxon>
        <taxon>Coriobacteriia</taxon>
        <taxon>Coriobacteriales</taxon>
        <taxon>Coriobacteriaceae</taxon>
        <taxon>Collinsella</taxon>
    </lineage>
</organism>
<dbReference type="GO" id="GO:0015771">
    <property type="term" value="P:trehalose transport"/>
    <property type="evidence" value="ECO:0007669"/>
    <property type="project" value="TreeGrafter"/>
</dbReference>